<feature type="compositionally biased region" description="Polar residues" evidence="1">
    <location>
        <begin position="84"/>
        <end position="104"/>
    </location>
</feature>
<evidence type="ECO:0008006" key="5">
    <source>
        <dbReference type="Google" id="ProtNLM"/>
    </source>
</evidence>
<evidence type="ECO:0000313" key="3">
    <source>
        <dbReference type="EMBL" id="EHP48136.1"/>
    </source>
</evidence>
<organism evidence="3 4">
    <name type="scientific">Odoribacter laneus YIT 12061</name>
    <dbReference type="NCBI Taxonomy" id="742817"/>
    <lineage>
        <taxon>Bacteria</taxon>
        <taxon>Pseudomonadati</taxon>
        <taxon>Bacteroidota</taxon>
        <taxon>Bacteroidia</taxon>
        <taxon>Bacteroidales</taxon>
        <taxon>Odoribacteraceae</taxon>
        <taxon>Odoribacter</taxon>
    </lineage>
</organism>
<dbReference type="Gene3D" id="1.10.287.700">
    <property type="entry name" value="Helix hairpin bin"/>
    <property type="match status" value="1"/>
</dbReference>
<evidence type="ECO:0000256" key="1">
    <source>
        <dbReference type="SAM" id="MobiDB-lite"/>
    </source>
</evidence>
<keyword evidence="2" id="KW-1133">Transmembrane helix</keyword>
<comment type="caution">
    <text evidence="3">The sequence shown here is derived from an EMBL/GenBank/DDBJ whole genome shotgun (WGS) entry which is preliminary data.</text>
</comment>
<dbReference type="STRING" id="742817.HMPREF9449_01334"/>
<dbReference type="EMBL" id="ADMC01000019">
    <property type="protein sequence ID" value="EHP48136.1"/>
    <property type="molecule type" value="Genomic_DNA"/>
</dbReference>
<dbReference type="AlphaFoldDB" id="H1DGE8"/>
<dbReference type="Proteomes" id="UP000004892">
    <property type="component" value="Unassembled WGS sequence"/>
</dbReference>
<keyword evidence="2" id="KW-0472">Membrane</keyword>
<dbReference type="PROSITE" id="PS51257">
    <property type="entry name" value="PROKAR_LIPOPROTEIN"/>
    <property type="match status" value="1"/>
</dbReference>
<name>H1DGE8_9BACT</name>
<keyword evidence="2" id="KW-0812">Transmembrane</keyword>
<feature type="transmembrane region" description="Helical" evidence="2">
    <location>
        <begin position="6"/>
        <end position="27"/>
    </location>
</feature>
<dbReference type="GeneID" id="98068909"/>
<reference evidence="3 4" key="1">
    <citation type="submission" date="2012-01" db="EMBL/GenBank/DDBJ databases">
        <title>The Genome Sequence of Odoribacter laneus YIT 12061.</title>
        <authorList>
            <consortium name="The Broad Institute Genome Sequencing Platform"/>
            <person name="Earl A."/>
            <person name="Ward D."/>
            <person name="Feldgarden M."/>
            <person name="Gevers D."/>
            <person name="Morotomi M."/>
            <person name="Young S.K."/>
            <person name="Zeng Q."/>
            <person name="Gargeya S."/>
            <person name="Fitzgerald M."/>
            <person name="Haas B."/>
            <person name="Abouelleil A."/>
            <person name="Alvarado L."/>
            <person name="Arachchi H.M."/>
            <person name="Berlin A."/>
            <person name="Chapman S.B."/>
            <person name="Gearin G."/>
            <person name="Goldberg J."/>
            <person name="Griggs A."/>
            <person name="Gujja S."/>
            <person name="Hansen M."/>
            <person name="Heiman D."/>
            <person name="Howarth C."/>
            <person name="Larimer J."/>
            <person name="Lui A."/>
            <person name="MacDonald P.J.P."/>
            <person name="McCowen C."/>
            <person name="Montmayeur A."/>
            <person name="Murphy C."/>
            <person name="Neiman D."/>
            <person name="Pearson M."/>
            <person name="Priest M."/>
            <person name="Roberts A."/>
            <person name="Saif S."/>
            <person name="Shea T."/>
            <person name="Sisk P."/>
            <person name="Stolte C."/>
            <person name="Sykes S."/>
            <person name="Wortman J."/>
            <person name="Nusbaum C."/>
            <person name="Birren B."/>
        </authorList>
    </citation>
    <scope>NUCLEOTIDE SEQUENCE [LARGE SCALE GENOMIC DNA]</scope>
    <source>
        <strain evidence="3 4">YIT 12061</strain>
    </source>
</reference>
<feature type="region of interest" description="Disordered" evidence="1">
    <location>
        <begin position="83"/>
        <end position="104"/>
    </location>
</feature>
<proteinExistence type="predicted"/>
<gene>
    <name evidence="3" type="ORF">HMPREF9449_01334</name>
</gene>
<protein>
    <recommendedName>
        <fullName evidence="5">YtxH domain-containing protein</fullName>
    </recommendedName>
</protein>
<sequence length="104" mass="11448">MRNEGSHLMSGMLFGALIGACATYLIIKNKGTIKRELEEVSEKVKDGVHEFGHKAKEKAEEFGERAKEKANAYGETAYEKANKTAASSDYKSQNLNNPSTGKTY</sequence>
<dbReference type="PATRIC" id="fig|742817.3.peg.1416"/>
<evidence type="ECO:0000313" key="4">
    <source>
        <dbReference type="Proteomes" id="UP000004892"/>
    </source>
</evidence>
<keyword evidence="4" id="KW-1185">Reference proteome</keyword>
<accession>H1DGE8</accession>
<evidence type="ECO:0000256" key="2">
    <source>
        <dbReference type="SAM" id="Phobius"/>
    </source>
</evidence>
<dbReference type="RefSeq" id="WP_009136482.1">
    <property type="nucleotide sequence ID" value="NZ_JH594596.1"/>
</dbReference>
<dbReference type="HOGENOM" id="CLU_2247266_0_0_10"/>